<dbReference type="EMBL" id="SDIK01000003">
    <property type="protein sequence ID" value="TXJ63446.1"/>
    <property type="molecule type" value="Genomic_DNA"/>
</dbReference>
<name>A0A5C8GNR7_9BACT</name>
<comment type="subcellular location">
    <subcellularLocation>
        <location evidence="2">Cytoplasm</location>
    </subcellularLocation>
</comment>
<comment type="function">
    <text evidence="9">Also involved in hydrogenase metallocenter assembly, probably by participating in the nickel insertion step. This function in hydrogenase biosynthesis requires chaperone activity and the presence of the metal-binding domain, but not PPIase activity.</text>
</comment>
<dbReference type="GO" id="GO:0003755">
    <property type="term" value="F:peptidyl-prolyl cis-trans isomerase activity"/>
    <property type="evidence" value="ECO:0007669"/>
    <property type="project" value="UniProtKB-KW"/>
</dbReference>
<dbReference type="PANTHER" id="PTHR47861:SF3">
    <property type="entry name" value="FKBP-TYPE PEPTIDYL-PROLYL CIS-TRANS ISOMERASE SLYD"/>
    <property type="match status" value="1"/>
</dbReference>
<dbReference type="GO" id="GO:0005737">
    <property type="term" value="C:cytoplasm"/>
    <property type="evidence" value="ECO:0007669"/>
    <property type="project" value="UniProtKB-SubCell"/>
</dbReference>
<proteinExistence type="inferred from homology"/>
<dbReference type="Proteomes" id="UP000321612">
    <property type="component" value="Unassembled WGS sequence"/>
</dbReference>
<evidence type="ECO:0000256" key="7">
    <source>
        <dbReference type="ARBA" id="ARBA00023186"/>
    </source>
</evidence>
<dbReference type="Gene3D" id="3.10.50.40">
    <property type="match status" value="1"/>
</dbReference>
<gene>
    <name evidence="13" type="ORF">ETF27_00240</name>
</gene>
<comment type="catalytic activity">
    <reaction evidence="1">
        <text>[protein]-peptidylproline (omega=180) = [protein]-peptidylproline (omega=0)</text>
        <dbReference type="Rhea" id="RHEA:16237"/>
        <dbReference type="Rhea" id="RHEA-COMP:10747"/>
        <dbReference type="Rhea" id="RHEA-COMP:10748"/>
        <dbReference type="ChEBI" id="CHEBI:83833"/>
        <dbReference type="ChEBI" id="CHEBI:83834"/>
        <dbReference type="EC" id="5.2.1.8"/>
    </reaction>
</comment>
<keyword evidence="7" id="KW-0143">Chaperone</keyword>
<dbReference type="RefSeq" id="WP_130829520.1">
    <property type="nucleotide sequence ID" value="NZ_SDIK01000003.1"/>
</dbReference>
<feature type="domain" description="PPIase FKBP-type" evidence="12">
    <location>
        <begin position="4"/>
        <end position="79"/>
    </location>
</feature>
<dbReference type="EC" id="5.2.1.8" evidence="4"/>
<evidence type="ECO:0000256" key="5">
    <source>
        <dbReference type="ARBA" id="ARBA00022490"/>
    </source>
</evidence>
<evidence type="ECO:0000256" key="2">
    <source>
        <dbReference type="ARBA" id="ARBA00004496"/>
    </source>
</evidence>
<reference evidence="14" key="1">
    <citation type="submission" date="2019-05" db="EMBL/GenBank/DDBJ databases">
        <title>Prevotella brunnea sp. nov., isolated from a wound of a patient.</title>
        <authorList>
            <person name="Buhl M."/>
        </authorList>
    </citation>
    <scope>NUCLEOTIDE SEQUENCE [LARGE SCALE GENOMIC DNA]</scope>
    <source>
        <strain evidence="14">A2672</strain>
    </source>
</reference>
<dbReference type="Pfam" id="PF00254">
    <property type="entry name" value="FKBP_C"/>
    <property type="match status" value="1"/>
</dbReference>
<dbReference type="InterPro" id="IPR001179">
    <property type="entry name" value="PPIase_FKBP_dom"/>
</dbReference>
<organism evidence="13 14">
    <name type="scientific">Prevotella brunnea</name>
    <dbReference type="NCBI Taxonomy" id="2508867"/>
    <lineage>
        <taxon>Bacteria</taxon>
        <taxon>Pseudomonadati</taxon>
        <taxon>Bacteroidota</taxon>
        <taxon>Bacteroidia</taxon>
        <taxon>Bacteroidales</taxon>
        <taxon>Prevotellaceae</taxon>
        <taxon>Prevotella</taxon>
    </lineage>
</organism>
<evidence type="ECO:0000256" key="11">
    <source>
        <dbReference type="ARBA" id="ARBA00042772"/>
    </source>
</evidence>
<keyword evidence="6" id="KW-0697">Rotamase</keyword>
<keyword evidence="8 13" id="KW-0413">Isomerase</keyword>
<dbReference type="InterPro" id="IPR048261">
    <property type="entry name" value="SlpA/SlyD-like_ins_sf"/>
</dbReference>
<dbReference type="PANTHER" id="PTHR47861">
    <property type="entry name" value="FKBP-TYPE PEPTIDYL-PROLYL CIS-TRANS ISOMERASE SLYD"/>
    <property type="match status" value="1"/>
</dbReference>
<evidence type="ECO:0000256" key="9">
    <source>
        <dbReference type="ARBA" id="ARBA00037071"/>
    </source>
</evidence>
<sequence>MEEKNHKLIVINYELYSVENGKEVFVEKTEEQQPLSFYTDCDMTIPEFEKAVANLPTDTDFEFKLTKEQAYGEHEAEKVLSLDKALFVSDGIFNEKNIYVGAMIPLQNEDGDRFIGCVQEVSETKVKVDLNHPLAGKELKFRGHVMMNRPASEEEVNDFVERLQSHHCGGGCQGGCCGESKEGTCGCGNNEGKNCCGCQS</sequence>
<evidence type="ECO:0000256" key="3">
    <source>
        <dbReference type="ARBA" id="ARBA00006577"/>
    </source>
</evidence>
<dbReference type="InterPro" id="IPR046357">
    <property type="entry name" value="PPIase_dom_sf"/>
</dbReference>
<evidence type="ECO:0000259" key="12">
    <source>
        <dbReference type="Pfam" id="PF00254"/>
    </source>
</evidence>
<dbReference type="Gene3D" id="2.40.10.330">
    <property type="match status" value="1"/>
</dbReference>
<dbReference type="GO" id="GO:0042026">
    <property type="term" value="P:protein refolding"/>
    <property type="evidence" value="ECO:0007669"/>
    <property type="project" value="UniProtKB-ARBA"/>
</dbReference>
<dbReference type="SUPFAM" id="SSF54534">
    <property type="entry name" value="FKBP-like"/>
    <property type="match status" value="1"/>
</dbReference>
<dbReference type="AlphaFoldDB" id="A0A5C8GNR7"/>
<evidence type="ECO:0000313" key="13">
    <source>
        <dbReference type="EMBL" id="TXJ63446.1"/>
    </source>
</evidence>
<comment type="similarity">
    <text evidence="3">Belongs to the FKBP-type PPIase family.</text>
</comment>
<protein>
    <recommendedName>
        <fullName evidence="10">FKBP-type peptidyl-prolyl cis-trans isomerase SlyD</fullName>
        <ecNumber evidence="4">5.2.1.8</ecNumber>
    </recommendedName>
    <alternativeName>
        <fullName evidence="11">Metallochaperone SlyD</fullName>
    </alternativeName>
</protein>
<evidence type="ECO:0000256" key="1">
    <source>
        <dbReference type="ARBA" id="ARBA00000971"/>
    </source>
</evidence>
<evidence type="ECO:0000313" key="14">
    <source>
        <dbReference type="Proteomes" id="UP000321612"/>
    </source>
</evidence>
<accession>A0A5C8GNR7</accession>
<evidence type="ECO:0000256" key="10">
    <source>
        <dbReference type="ARBA" id="ARBA00040015"/>
    </source>
</evidence>
<evidence type="ECO:0000256" key="4">
    <source>
        <dbReference type="ARBA" id="ARBA00013194"/>
    </source>
</evidence>
<dbReference type="OrthoDB" id="9808891at2"/>
<keyword evidence="5" id="KW-0963">Cytoplasm</keyword>
<evidence type="ECO:0000256" key="8">
    <source>
        <dbReference type="ARBA" id="ARBA00023235"/>
    </source>
</evidence>
<comment type="caution">
    <text evidence="13">The sequence shown here is derived from an EMBL/GenBank/DDBJ whole genome shotgun (WGS) entry which is preliminary data.</text>
</comment>
<evidence type="ECO:0000256" key="6">
    <source>
        <dbReference type="ARBA" id="ARBA00023110"/>
    </source>
</evidence>
<keyword evidence="14" id="KW-1185">Reference proteome</keyword>